<protein>
    <submittedName>
        <fullName evidence="2">Uncharacterized protein</fullName>
    </submittedName>
</protein>
<accession>A0ABV4XC52</accession>
<keyword evidence="3" id="KW-1185">Reference proteome</keyword>
<evidence type="ECO:0000313" key="3">
    <source>
        <dbReference type="Proteomes" id="UP001576774"/>
    </source>
</evidence>
<dbReference type="EMBL" id="JBHFNQ010000202">
    <property type="protein sequence ID" value="MFB2880375.1"/>
    <property type="molecule type" value="Genomic_DNA"/>
</dbReference>
<evidence type="ECO:0000256" key="1">
    <source>
        <dbReference type="SAM" id="Phobius"/>
    </source>
</evidence>
<dbReference type="Proteomes" id="UP001576774">
    <property type="component" value="Unassembled WGS sequence"/>
</dbReference>
<sequence>MESPASLNQSTFTPTPKSIFASKTFWGAAFTAMAAIAPIVGTAVEQNKLSVDHTVKIVVILCGTGATLAGRVQAKDEVYTPDWAPGPNKPSVEPSQS</sequence>
<organism evidence="2 3">
    <name type="scientific">Floridaenema aerugineum BLCC-F46</name>
    <dbReference type="NCBI Taxonomy" id="3153654"/>
    <lineage>
        <taxon>Bacteria</taxon>
        <taxon>Bacillati</taxon>
        <taxon>Cyanobacteriota</taxon>
        <taxon>Cyanophyceae</taxon>
        <taxon>Oscillatoriophycideae</taxon>
        <taxon>Aerosakkonematales</taxon>
        <taxon>Aerosakkonemataceae</taxon>
        <taxon>Floridanema</taxon>
        <taxon>Floridanema aerugineum</taxon>
    </lineage>
</organism>
<name>A0ABV4XC52_9CYAN</name>
<gene>
    <name evidence="2" type="ORF">ACE1CC_26305</name>
</gene>
<proteinExistence type="predicted"/>
<keyword evidence="1" id="KW-0472">Membrane</keyword>
<keyword evidence="1" id="KW-1133">Transmembrane helix</keyword>
<feature type="transmembrane region" description="Helical" evidence="1">
    <location>
        <begin position="25"/>
        <end position="44"/>
    </location>
</feature>
<keyword evidence="1" id="KW-0812">Transmembrane</keyword>
<dbReference type="RefSeq" id="WP_413273391.1">
    <property type="nucleotide sequence ID" value="NZ_JBHFNQ010000202.1"/>
</dbReference>
<reference evidence="2 3" key="1">
    <citation type="submission" date="2024-09" db="EMBL/GenBank/DDBJ databases">
        <title>Floridaenema gen nov. (Aerosakkonemataceae, Aerosakkonematales ord. nov., Cyanobacteria) from benthic tropical and subtropical fresh waters, with the description of four new species.</title>
        <authorList>
            <person name="Moretto J.A."/>
            <person name="Berthold D.E."/>
            <person name="Lefler F.W."/>
            <person name="Huang I.-S."/>
            <person name="Laughinghouse H. IV."/>
        </authorList>
    </citation>
    <scope>NUCLEOTIDE SEQUENCE [LARGE SCALE GENOMIC DNA]</scope>
    <source>
        <strain evidence="2 3">BLCC-F46</strain>
    </source>
</reference>
<comment type="caution">
    <text evidence="2">The sequence shown here is derived from an EMBL/GenBank/DDBJ whole genome shotgun (WGS) entry which is preliminary data.</text>
</comment>
<evidence type="ECO:0000313" key="2">
    <source>
        <dbReference type="EMBL" id="MFB2880375.1"/>
    </source>
</evidence>